<organism evidence="1">
    <name type="scientific">uncultured Caudovirales phage</name>
    <dbReference type="NCBI Taxonomy" id="2100421"/>
    <lineage>
        <taxon>Viruses</taxon>
        <taxon>Duplodnaviria</taxon>
        <taxon>Heunggongvirae</taxon>
        <taxon>Uroviricota</taxon>
        <taxon>Caudoviricetes</taxon>
        <taxon>Peduoviridae</taxon>
        <taxon>Maltschvirus</taxon>
        <taxon>Maltschvirus maltsch</taxon>
    </lineage>
</organism>
<accession>A0A6J5RUK3</accession>
<gene>
    <name evidence="1" type="ORF">UFOVP1360_48</name>
</gene>
<protein>
    <recommendedName>
        <fullName evidence="2">Major capsid protein Gp5</fullName>
    </recommendedName>
</protein>
<name>A0A6J5RUK3_9CAUD</name>
<proteinExistence type="predicted"/>
<dbReference type="EMBL" id="LR797310">
    <property type="protein sequence ID" value="CAB4202071.1"/>
    <property type="molecule type" value="Genomic_DNA"/>
</dbReference>
<evidence type="ECO:0008006" key="2">
    <source>
        <dbReference type="Google" id="ProtNLM"/>
    </source>
</evidence>
<evidence type="ECO:0000313" key="1">
    <source>
        <dbReference type="EMBL" id="CAB4202071.1"/>
    </source>
</evidence>
<reference evidence="1" key="1">
    <citation type="submission" date="2020-05" db="EMBL/GenBank/DDBJ databases">
        <authorList>
            <person name="Chiriac C."/>
            <person name="Salcher M."/>
            <person name="Ghai R."/>
            <person name="Kavagutti S V."/>
        </authorList>
    </citation>
    <scope>NUCLEOTIDE SEQUENCE</scope>
</reference>
<sequence length="281" mass="29792">MSIATYTPEVWAKKLLSLTRRALVINAPGVVNHDYEGEIAQSGDSVNINSVGTPTIGDYVPGVTVIVPEQLTTAQRKLVITESKYFSFEVDDVDARQAAGDVMSEGLANAAFALKDVADRYTEGIMRAGVDAANALGATQVTTGAQAYELIVALGLKLDEADIPEEGRFVLIPPWVYSKLLLDDRFTRADATGSAAGSITGKVGDVNGMTIRKSNNLPLVTGDDYSVIAGTPAATSFADQIAKNEAYRPESSFSDAIKGLHLYGAKVVRPKYLATALASKT</sequence>